<dbReference type="Gene3D" id="3.80.10.10">
    <property type="entry name" value="Ribonuclease Inhibitor"/>
    <property type="match status" value="2"/>
</dbReference>
<dbReference type="Pfam" id="PF13516">
    <property type="entry name" value="LRR_6"/>
    <property type="match status" value="1"/>
</dbReference>
<dbReference type="VEuPathDB" id="FungiDB:RhiirFUN_007969"/>
<name>A0A2N0PVB6_9GLOM</name>
<feature type="domain" description="F-box" evidence="1">
    <location>
        <begin position="27"/>
        <end position="69"/>
    </location>
</feature>
<accession>A0A2N0PVB6</accession>
<dbReference type="Pfam" id="PF12937">
    <property type="entry name" value="F-box-like"/>
    <property type="match status" value="1"/>
</dbReference>
<protein>
    <submittedName>
        <fullName evidence="2">RNI-like protein</fullName>
    </submittedName>
</protein>
<dbReference type="InterPro" id="IPR001611">
    <property type="entry name" value="Leu-rich_rpt"/>
</dbReference>
<dbReference type="SMART" id="SM00256">
    <property type="entry name" value="FBOX"/>
    <property type="match status" value="1"/>
</dbReference>
<dbReference type="PANTHER" id="PTHR13318:SF95">
    <property type="entry name" value="F-BOX PROTEIN YLR352W"/>
    <property type="match status" value="1"/>
</dbReference>
<dbReference type="SUPFAM" id="SSF52047">
    <property type="entry name" value="RNI-like"/>
    <property type="match status" value="2"/>
</dbReference>
<dbReference type="GO" id="GO:0019005">
    <property type="term" value="C:SCF ubiquitin ligase complex"/>
    <property type="evidence" value="ECO:0007669"/>
    <property type="project" value="TreeGrafter"/>
</dbReference>
<proteinExistence type="predicted"/>
<dbReference type="PANTHER" id="PTHR13318">
    <property type="entry name" value="PARTNER OF PAIRED, ISOFORM B-RELATED"/>
    <property type="match status" value="1"/>
</dbReference>
<dbReference type="Proteomes" id="UP000232722">
    <property type="component" value="Unassembled WGS sequence"/>
</dbReference>
<evidence type="ECO:0000313" key="3">
    <source>
        <dbReference type="Proteomes" id="UP000232722"/>
    </source>
</evidence>
<dbReference type="VEuPathDB" id="FungiDB:FUN_009167"/>
<dbReference type="SMART" id="SM00367">
    <property type="entry name" value="LRR_CC"/>
    <property type="match status" value="10"/>
</dbReference>
<dbReference type="InterPro" id="IPR032675">
    <property type="entry name" value="LRR_dom_sf"/>
</dbReference>
<dbReference type="EMBL" id="LLXJ01000355">
    <property type="protein sequence ID" value="PKC10778.1"/>
    <property type="molecule type" value="Genomic_DNA"/>
</dbReference>
<dbReference type="GO" id="GO:0031146">
    <property type="term" value="P:SCF-dependent proteasomal ubiquitin-dependent protein catabolic process"/>
    <property type="evidence" value="ECO:0007669"/>
    <property type="project" value="TreeGrafter"/>
</dbReference>
<reference evidence="2 3" key="1">
    <citation type="submission" date="2016-04" db="EMBL/GenBank/DDBJ databases">
        <title>Genome analyses suggest a sexual origin of heterokaryosis in a supposedly ancient asexual fungus.</title>
        <authorList>
            <person name="Ropars J."/>
            <person name="Sedzielewska K."/>
            <person name="Noel J."/>
            <person name="Charron P."/>
            <person name="Farinelli L."/>
            <person name="Marton T."/>
            <person name="Kruger M."/>
            <person name="Pelin A."/>
            <person name="Brachmann A."/>
            <person name="Corradi N."/>
        </authorList>
    </citation>
    <scope>NUCLEOTIDE SEQUENCE [LARGE SCALE GENOMIC DNA]</scope>
    <source>
        <strain evidence="2 3">A5</strain>
    </source>
</reference>
<gene>
    <name evidence="2" type="ORF">RhiirA5_413904</name>
</gene>
<evidence type="ECO:0000259" key="1">
    <source>
        <dbReference type="SMART" id="SM00256"/>
    </source>
</evidence>
<dbReference type="Gene3D" id="1.20.1280.50">
    <property type="match status" value="1"/>
</dbReference>
<organism evidence="2 3">
    <name type="scientific">Rhizophagus irregularis</name>
    <dbReference type="NCBI Taxonomy" id="588596"/>
    <lineage>
        <taxon>Eukaryota</taxon>
        <taxon>Fungi</taxon>
        <taxon>Fungi incertae sedis</taxon>
        <taxon>Mucoromycota</taxon>
        <taxon>Glomeromycotina</taxon>
        <taxon>Glomeromycetes</taxon>
        <taxon>Glomerales</taxon>
        <taxon>Glomeraceae</taxon>
        <taxon>Rhizophagus</taxon>
    </lineage>
</organism>
<dbReference type="InterPro" id="IPR001810">
    <property type="entry name" value="F-box_dom"/>
</dbReference>
<dbReference type="VEuPathDB" id="FungiDB:RhiirA1_532656"/>
<sequence length="525" mass="60721">MEVTNNERDISSCTTAADINGGALSLLPPEILVNIFSFFSDSVKDLLLCAQVNQTWHHIITSFYIWRTVKFNKFETFSRFHEILQLITKTRRNRALDNWSRFVKAYLNVIKSPISRTSEEEYEEEEEKDVGAQISFTKPTYFYSTKFYGYFVKKLDLSRIHRKNLITEEMLRDLFPNIPNLENVNFYNCYTVTDRVIEKLTKSCHHLKKLKLFGCTSLTNRSLYWIEMRCSKLTTLNIGFCVIITPNALQSLVNRCKELTSLTISHCLNTRAISLIPMVKNLQGLRKLYMYSSFTSDLIVKNIISQIPSLRKLDLGISNPKLTDEATNIISRHCPNLVYLSLSFSLITRLGLRTIGRGCRKLLFIDLSGCYLIDDEISDFLSYCPRLKIIYLNYLLQISGKSFLSIIKSSQIEYASFTSSKILEVSSSIDLLPPSSNEERSCSKIRKLVLDNCEISDKNLKQISYWCKNLEYLDISLVYDMDDRVLQDLCDRLENLKEVIAKNCYGVSVAMQDNLSKHQRIKFTF</sequence>
<evidence type="ECO:0000313" key="2">
    <source>
        <dbReference type="EMBL" id="PKC10778.1"/>
    </source>
</evidence>
<reference evidence="2 3" key="2">
    <citation type="submission" date="2017-09" db="EMBL/GenBank/DDBJ databases">
        <title>Extensive intraspecific genome diversity in a model arbuscular mycorrhizal fungus.</title>
        <authorList>
            <person name="Chen E.C."/>
            <person name="Morin E."/>
            <person name="Beaudet D."/>
            <person name="Noel J."/>
            <person name="Ndikumana S."/>
            <person name="Charron P."/>
            <person name="St-Onge C."/>
            <person name="Giorgi J."/>
            <person name="Grigoriev I.V."/>
            <person name="Roux C."/>
            <person name="Martin F.M."/>
            <person name="Corradi N."/>
        </authorList>
    </citation>
    <scope>NUCLEOTIDE SEQUENCE [LARGE SCALE GENOMIC DNA]</scope>
    <source>
        <strain evidence="2 3">A5</strain>
    </source>
</reference>
<dbReference type="InterPro" id="IPR006553">
    <property type="entry name" value="Leu-rich_rpt_Cys-con_subtyp"/>
</dbReference>
<dbReference type="AlphaFoldDB" id="A0A2N0PVB6"/>
<comment type="caution">
    <text evidence="2">The sequence shown here is derived from an EMBL/GenBank/DDBJ whole genome shotgun (WGS) entry which is preliminary data.</text>
</comment>
<dbReference type="InterPro" id="IPR036047">
    <property type="entry name" value="F-box-like_dom_sf"/>
</dbReference>
<dbReference type="SUPFAM" id="SSF81383">
    <property type="entry name" value="F-box domain"/>
    <property type="match status" value="1"/>
</dbReference>